<accession>A0A2J6REL3</accession>
<reference evidence="2 3" key="1">
    <citation type="submission" date="2016-04" db="EMBL/GenBank/DDBJ databases">
        <title>A degradative enzymes factory behind the ericoid mycorrhizal symbiosis.</title>
        <authorList>
            <consortium name="DOE Joint Genome Institute"/>
            <person name="Martino E."/>
            <person name="Morin E."/>
            <person name="Grelet G."/>
            <person name="Kuo A."/>
            <person name="Kohler A."/>
            <person name="Daghino S."/>
            <person name="Barry K."/>
            <person name="Choi C."/>
            <person name="Cichocki N."/>
            <person name="Clum A."/>
            <person name="Copeland A."/>
            <person name="Hainaut M."/>
            <person name="Haridas S."/>
            <person name="Labutti K."/>
            <person name="Lindquist E."/>
            <person name="Lipzen A."/>
            <person name="Khouja H.-R."/>
            <person name="Murat C."/>
            <person name="Ohm R."/>
            <person name="Olson A."/>
            <person name="Spatafora J."/>
            <person name="Veneault-Fourrey C."/>
            <person name="Henrissat B."/>
            <person name="Grigoriev I."/>
            <person name="Martin F."/>
            <person name="Perotto S."/>
        </authorList>
    </citation>
    <scope>NUCLEOTIDE SEQUENCE [LARGE SCALE GENOMIC DNA]</scope>
    <source>
        <strain evidence="2 3">F</strain>
    </source>
</reference>
<dbReference type="Pfam" id="PF26639">
    <property type="entry name" value="Het-6_barrel"/>
    <property type="match status" value="1"/>
</dbReference>
<dbReference type="STRING" id="1149755.A0A2J6REL3"/>
<dbReference type="EMBL" id="KZ613950">
    <property type="protein sequence ID" value="PMD36962.1"/>
    <property type="molecule type" value="Genomic_DNA"/>
</dbReference>
<evidence type="ECO:0000313" key="2">
    <source>
        <dbReference type="EMBL" id="PMD36962.1"/>
    </source>
</evidence>
<dbReference type="PANTHER" id="PTHR24148">
    <property type="entry name" value="ANKYRIN REPEAT DOMAIN-CONTAINING PROTEIN 39 HOMOLOG-RELATED"/>
    <property type="match status" value="1"/>
</dbReference>
<sequence length="639" mass="72369">MDEGLNSAAYTGSAHQYIYEPLDLKRNEIRVLQLLEPSKVGELINCTLSKVSLDLNHDYDALSYTWGDQAKDVHLSHSILLDGNVFPITRNLERALQTLLWGNKSKSLWVDAISINQIDISERNEQVQKMKFVYKCAKSVLSWLGEEYENSREAFESVQVILKVGVKRFVHNDPEEWTIHTTISDEIVRKTLAIINLFSREYWWRSWIIQEVTFARRLTFYCGPDSISWEDLSNATRALCEDGNWLDYAFNATNIAHLMHKLGESGPRWIERSGYSIKDQDTAGKAGEGHNSSETNESYVELGKLLIFHRKKRATDPRDKIYSLLSFISKAKQNLLPVDYGMDAQTVYLQVATFIVTVERSLAVLTENKQRQEVAEKEAGFHLPSWVPYWASERESDNPRIDSSSYCSVSGLTTVDACIKDETILCVKGIHLGTVTETSLLFPDFGDEKPPFAPAFDALYGWWLLFVSARKPLLIGPDGFLNFIYLGVLKYGHSQKSGPVRNFVAEVETSVPYYLRIVLSIYMPDDERFTPLIGKQVEPVDSTLAQKAEHEIWSIAPQAKKRKAFMLGAKNIGLGPQDVRKGDEVVALFGCKVPVVLRKRVDGEGWINIGDAYVDGFADGEAIKELQESTRVAEVFEIH</sequence>
<dbReference type="InterPro" id="IPR052895">
    <property type="entry name" value="HetReg/Transcr_Mod"/>
</dbReference>
<proteinExistence type="predicted"/>
<feature type="domain" description="Heterokaryon incompatibility" evidence="1">
    <location>
        <begin position="59"/>
        <end position="211"/>
    </location>
</feature>
<dbReference type="AlphaFoldDB" id="A0A2J6REL3"/>
<dbReference type="Pfam" id="PF06985">
    <property type="entry name" value="HET"/>
    <property type="match status" value="1"/>
</dbReference>
<dbReference type="Proteomes" id="UP000235786">
    <property type="component" value="Unassembled WGS sequence"/>
</dbReference>
<dbReference type="OrthoDB" id="2157530at2759"/>
<protein>
    <recommendedName>
        <fullName evidence="1">Heterokaryon incompatibility domain-containing protein</fullName>
    </recommendedName>
</protein>
<dbReference type="InterPro" id="IPR010730">
    <property type="entry name" value="HET"/>
</dbReference>
<keyword evidence="3" id="KW-1185">Reference proteome</keyword>
<gene>
    <name evidence="2" type="ORF">L207DRAFT_494121</name>
</gene>
<evidence type="ECO:0000313" key="3">
    <source>
        <dbReference type="Proteomes" id="UP000235786"/>
    </source>
</evidence>
<evidence type="ECO:0000259" key="1">
    <source>
        <dbReference type="Pfam" id="PF06985"/>
    </source>
</evidence>
<dbReference type="PANTHER" id="PTHR24148:SF64">
    <property type="entry name" value="HETEROKARYON INCOMPATIBILITY DOMAIN-CONTAINING PROTEIN"/>
    <property type="match status" value="1"/>
</dbReference>
<name>A0A2J6REL3_HYAVF</name>
<organism evidence="2 3">
    <name type="scientific">Hyaloscypha variabilis (strain UAMH 11265 / GT02V1 / F)</name>
    <name type="common">Meliniomyces variabilis</name>
    <dbReference type="NCBI Taxonomy" id="1149755"/>
    <lineage>
        <taxon>Eukaryota</taxon>
        <taxon>Fungi</taxon>
        <taxon>Dikarya</taxon>
        <taxon>Ascomycota</taxon>
        <taxon>Pezizomycotina</taxon>
        <taxon>Leotiomycetes</taxon>
        <taxon>Helotiales</taxon>
        <taxon>Hyaloscyphaceae</taxon>
        <taxon>Hyaloscypha</taxon>
        <taxon>Hyaloscypha variabilis</taxon>
    </lineage>
</organism>